<evidence type="ECO:0000256" key="2">
    <source>
        <dbReference type="ARBA" id="ARBA00007886"/>
    </source>
</evidence>
<evidence type="ECO:0000256" key="6">
    <source>
        <dbReference type="ARBA" id="ARBA00023139"/>
    </source>
</evidence>
<keyword evidence="3" id="KW-0309">Germination</keyword>
<evidence type="ECO:0000256" key="5">
    <source>
        <dbReference type="ARBA" id="ARBA00023136"/>
    </source>
</evidence>
<name>A0ABS7UZD6_9BACI</name>
<comment type="caution">
    <text evidence="10">The sequence shown here is derived from an EMBL/GenBank/DDBJ whole genome shotgun (WGS) entry which is preliminary data.</text>
</comment>
<gene>
    <name evidence="10" type="ORF">K9V48_24975</name>
</gene>
<dbReference type="Pfam" id="PF05504">
    <property type="entry name" value="Spore_GerAC"/>
    <property type="match status" value="1"/>
</dbReference>
<organism evidence="10 11">
    <name type="scientific">Metabacillus rhizolycopersici</name>
    <dbReference type="NCBI Taxonomy" id="2875709"/>
    <lineage>
        <taxon>Bacteria</taxon>
        <taxon>Bacillati</taxon>
        <taxon>Bacillota</taxon>
        <taxon>Bacilli</taxon>
        <taxon>Bacillales</taxon>
        <taxon>Bacillaceae</taxon>
        <taxon>Metabacillus</taxon>
    </lineage>
</organism>
<dbReference type="InterPro" id="IPR038501">
    <property type="entry name" value="Spore_GerAC_C_sf"/>
</dbReference>
<keyword evidence="5" id="KW-0472">Membrane</keyword>
<sequence length="355" mass="39813">MKKFLLFIMLFQLLLTGCMEKEILDDVNLVTAGAFDITDNGQLRGVANINTYLKDQPVEDQLLSQEAELSRDILSDLQKQSTNPLVLGKLQIVLFGESVAKSGINELVDTLQRDATISERLLLVVTRGEAKGILESDFSPQGASEFLTNLILHNKNHLDVPKSNLHMFLYQYYSKGQGAYLPILKRKDNTVEIDGLALFDQDKVVGEISNERMFFFKTLADNYTKGSYTLALPTSEEKAGIMSISSSRKLKLLSTEPLKVEISIHLEGFINEYTGGEITLKIAKDAEKEFEEIIKRETLAMIEQFKALKIDPIGIGDEIRSKSRSFSIDEWEDKISELDVEVKANVVISETGVIH</sequence>
<dbReference type="Pfam" id="PF25198">
    <property type="entry name" value="Spore_GerAC_N"/>
    <property type="match status" value="1"/>
</dbReference>
<keyword evidence="4" id="KW-0732">Signal</keyword>
<keyword evidence="11" id="KW-1185">Reference proteome</keyword>
<evidence type="ECO:0000313" key="11">
    <source>
        <dbReference type="Proteomes" id="UP001165287"/>
    </source>
</evidence>
<evidence type="ECO:0000256" key="4">
    <source>
        <dbReference type="ARBA" id="ARBA00022729"/>
    </source>
</evidence>
<evidence type="ECO:0000256" key="3">
    <source>
        <dbReference type="ARBA" id="ARBA00022544"/>
    </source>
</evidence>
<evidence type="ECO:0000259" key="8">
    <source>
        <dbReference type="Pfam" id="PF05504"/>
    </source>
</evidence>
<dbReference type="EMBL" id="JAIQUM010000106">
    <property type="protein sequence ID" value="MBZ5753389.1"/>
    <property type="molecule type" value="Genomic_DNA"/>
</dbReference>
<comment type="subcellular location">
    <subcellularLocation>
        <location evidence="1">Membrane</location>
        <topology evidence="1">Lipid-anchor</topology>
    </subcellularLocation>
</comment>
<evidence type="ECO:0000259" key="9">
    <source>
        <dbReference type="Pfam" id="PF25198"/>
    </source>
</evidence>
<dbReference type="NCBIfam" id="TIGR02887">
    <property type="entry name" value="spore_ger_x_C"/>
    <property type="match status" value="1"/>
</dbReference>
<dbReference type="PANTHER" id="PTHR35789:SF1">
    <property type="entry name" value="SPORE GERMINATION PROTEIN B3"/>
    <property type="match status" value="1"/>
</dbReference>
<evidence type="ECO:0000313" key="10">
    <source>
        <dbReference type="EMBL" id="MBZ5753389.1"/>
    </source>
</evidence>
<dbReference type="RefSeq" id="WP_224141813.1">
    <property type="nucleotide sequence ID" value="NZ_JAIQUM010000106.1"/>
</dbReference>
<comment type="similarity">
    <text evidence="2">Belongs to the GerABKC lipoprotein family.</text>
</comment>
<reference evidence="10" key="1">
    <citation type="submission" date="2024-05" db="EMBL/GenBank/DDBJ databases">
        <title>Metabacillus sp. nov., isolated from the rhizosphere soil of tomato plants.</title>
        <authorList>
            <person name="Ma R."/>
        </authorList>
    </citation>
    <scope>NUCLEOTIDE SEQUENCE</scope>
    <source>
        <strain evidence="10">DBTR6</strain>
    </source>
</reference>
<keyword evidence="6" id="KW-0564">Palmitate</keyword>
<feature type="domain" description="Spore germination protein N-terminal" evidence="9">
    <location>
        <begin position="22"/>
        <end position="185"/>
    </location>
</feature>
<proteinExistence type="inferred from homology"/>
<keyword evidence="7" id="KW-0449">Lipoprotein</keyword>
<evidence type="ECO:0000256" key="7">
    <source>
        <dbReference type="ARBA" id="ARBA00023288"/>
    </source>
</evidence>
<dbReference type="Gene3D" id="3.30.300.210">
    <property type="entry name" value="Nutrient germinant receptor protein C, domain 3"/>
    <property type="match status" value="1"/>
</dbReference>
<accession>A0ABS7UZD6</accession>
<evidence type="ECO:0000256" key="1">
    <source>
        <dbReference type="ARBA" id="ARBA00004635"/>
    </source>
</evidence>
<protein>
    <submittedName>
        <fullName evidence="10">Ger(X)C family spore germination protein</fullName>
    </submittedName>
</protein>
<dbReference type="InterPro" id="IPR046953">
    <property type="entry name" value="Spore_GerAC-like_C"/>
</dbReference>
<dbReference type="PANTHER" id="PTHR35789">
    <property type="entry name" value="SPORE GERMINATION PROTEIN B3"/>
    <property type="match status" value="1"/>
</dbReference>
<dbReference type="InterPro" id="IPR008844">
    <property type="entry name" value="Spore_GerAC-like"/>
</dbReference>
<dbReference type="PROSITE" id="PS51257">
    <property type="entry name" value="PROKAR_LIPOPROTEIN"/>
    <property type="match status" value="1"/>
</dbReference>
<dbReference type="Proteomes" id="UP001165287">
    <property type="component" value="Unassembled WGS sequence"/>
</dbReference>
<dbReference type="InterPro" id="IPR057336">
    <property type="entry name" value="GerAC_N"/>
</dbReference>
<feature type="domain" description="Spore germination GerAC-like C-terminal" evidence="8">
    <location>
        <begin position="194"/>
        <end position="352"/>
    </location>
</feature>